<keyword evidence="1" id="KW-0472">Membrane</keyword>
<evidence type="ECO:0000313" key="3">
    <source>
        <dbReference type="Proteomes" id="UP001634007"/>
    </source>
</evidence>
<feature type="transmembrane region" description="Helical" evidence="1">
    <location>
        <begin position="443"/>
        <end position="460"/>
    </location>
</feature>
<reference evidence="2 3" key="1">
    <citation type="submission" date="2024-11" db="EMBL/GenBank/DDBJ databases">
        <title>Chromosome-level genome assembly of Eucalyptus globulus Labill. provides insights into its genome evolution.</title>
        <authorList>
            <person name="Li X."/>
        </authorList>
    </citation>
    <scope>NUCLEOTIDE SEQUENCE [LARGE SCALE GENOMIC DNA]</scope>
    <source>
        <strain evidence="2">CL2024</strain>
        <tissue evidence="2">Fresh tender leaves</tissue>
    </source>
</reference>
<dbReference type="Pfam" id="PF03140">
    <property type="entry name" value="DUF247"/>
    <property type="match status" value="1"/>
</dbReference>
<sequence>MVAVFNKELLSWYLITLKLIETMESGLPKNQPPMPAESEWVISIREKLEQACQEDEACSWTRLSIYRIPRFLKDGEDKTYIPQIVSLEPYHHGKKGLRQMDWHKWRCLHRILRHTSHEIGLYLDAVREIEEKARANKFVEMMVLDGCFVTKLFRGVVEGFEELGYPRNDPIFSMQGSMHMIQQDMIMLKIQIPLFILDQLLSLQLGDPNQDGLVAKLALRFFDPLMPTDEPLTELSRNRLESLSYTTAFDLLSDQGELHCLEVFQQSLLLSGPKLEPRAWIKRRSHSDQVAEKRQQQRIRCVRELREAGIKFRKRKMDKFWDIQFKDGILEIPQLLIDDGMSSLFLNLIAFEQSHFDCSNNITWYVIFMDNLIRYPENVGASLKHNYFGSSWVIISVIAAFVFLVLSLTQSLWLLQAGPLIFAVFQIRSRLVFLPGNMPLKDFTQNFIQICCFFLLFFSLY</sequence>
<organism evidence="2 3">
    <name type="scientific">Eucalyptus globulus</name>
    <name type="common">Tasmanian blue gum</name>
    <dbReference type="NCBI Taxonomy" id="34317"/>
    <lineage>
        <taxon>Eukaryota</taxon>
        <taxon>Viridiplantae</taxon>
        <taxon>Streptophyta</taxon>
        <taxon>Embryophyta</taxon>
        <taxon>Tracheophyta</taxon>
        <taxon>Spermatophyta</taxon>
        <taxon>Magnoliopsida</taxon>
        <taxon>eudicotyledons</taxon>
        <taxon>Gunneridae</taxon>
        <taxon>Pentapetalae</taxon>
        <taxon>rosids</taxon>
        <taxon>malvids</taxon>
        <taxon>Myrtales</taxon>
        <taxon>Myrtaceae</taxon>
        <taxon>Myrtoideae</taxon>
        <taxon>Eucalypteae</taxon>
        <taxon>Eucalyptus</taxon>
    </lineage>
</organism>
<gene>
    <name evidence="2" type="ORF">ACJRO7_034405</name>
</gene>
<comment type="caution">
    <text evidence="2">The sequence shown here is derived from an EMBL/GenBank/DDBJ whole genome shotgun (WGS) entry which is preliminary data.</text>
</comment>
<dbReference type="AlphaFoldDB" id="A0ABD3J8W1"/>
<dbReference type="PANTHER" id="PTHR31170:SF25">
    <property type="entry name" value="BNAA09G04570D PROTEIN"/>
    <property type="match status" value="1"/>
</dbReference>
<name>A0ABD3J8W1_EUCGL</name>
<accession>A0ABD3J8W1</accession>
<feature type="transmembrane region" description="Helical" evidence="1">
    <location>
        <begin position="387"/>
        <end position="406"/>
    </location>
</feature>
<protein>
    <submittedName>
        <fullName evidence="2">Uncharacterized protein</fullName>
    </submittedName>
</protein>
<dbReference type="EMBL" id="JBJKBG010000009">
    <property type="protein sequence ID" value="KAL3722048.1"/>
    <property type="molecule type" value="Genomic_DNA"/>
</dbReference>
<feature type="transmembrane region" description="Helical" evidence="1">
    <location>
        <begin position="413"/>
        <end position="431"/>
    </location>
</feature>
<dbReference type="Proteomes" id="UP001634007">
    <property type="component" value="Unassembled WGS sequence"/>
</dbReference>
<evidence type="ECO:0000313" key="2">
    <source>
        <dbReference type="EMBL" id="KAL3722048.1"/>
    </source>
</evidence>
<keyword evidence="1" id="KW-1133">Transmembrane helix</keyword>
<dbReference type="InterPro" id="IPR004158">
    <property type="entry name" value="DUF247_pln"/>
</dbReference>
<keyword evidence="1" id="KW-0812">Transmembrane</keyword>
<proteinExistence type="predicted"/>
<dbReference type="PANTHER" id="PTHR31170">
    <property type="entry name" value="BNAC04G53230D PROTEIN"/>
    <property type="match status" value="1"/>
</dbReference>
<keyword evidence="3" id="KW-1185">Reference proteome</keyword>
<evidence type="ECO:0000256" key="1">
    <source>
        <dbReference type="SAM" id="Phobius"/>
    </source>
</evidence>